<dbReference type="SUPFAM" id="SSF143100">
    <property type="entry name" value="TTHA1013/TTHA0281-like"/>
    <property type="match status" value="1"/>
</dbReference>
<dbReference type="RefSeq" id="WP_060777645.1">
    <property type="nucleotide sequence ID" value="NZ_CAJHLF010000001.1"/>
</dbReference>
<dbReference type="KEGG" id="aun:AWM73_00860"/>
<protein>
    <submittedName>
        <fullName evidence="3">Type II toxin-antitoxin system HicB family antitoxin</fullName>
    </submittedName>
</protein>
<dbReference type="Proteomes" id="UP001069145">
    <property type="component" value="Unassembled WGS sequence"/>
</dbReference>
<name>A0A0X8FD66_9LACT</name>
<proteinExistence type="predicted"/>
<evidence type="ECO:0000313" key="4">
    <source>
        <dbReference type="Proteomes" id="UP000594771"/>
    </source>
</evidence>
<dbReference type="EMBL" id="JAOTML010000004">
    <property type="protein sequence ID" value="MCY3053240.1"/>
    <property type="molecule type" value="Genomic_DNA"/>
</dbReference>
<dbReference type="AlphaFoldDB" id="A0A0X8FD66"/>
<evidence type="ECO:0000313" key="5">
    <source>
        <dbReference type="Proteomes" id="UP001069145"/>
    </source>
</evidence>
<dbReference type="InterPro" id="IPR031807">
    <property type="entry name" value="HicB-like"/>
</dbReference>
<dbReference type="Pfam" id="PF15919">
    <property type="entry name" value="HicB_lk_antitox"/>
    <property type="match status" value="1"/>
</dbReference>
<reference evidence="2" key="2">
    <citation type="submission" date="2022-09" db="EMBL/GenBank/DDBJ databases">
        <title>Aerococcus urinae taxonomy study.</title>
        <authorList>
            <person name="Christensen J."/>
            <person name="Senneby E."/>
        </authorList>
    </citation>
    <scope>NUCLEOTIDE SEQUENCE</scope>
    <source>
        <strain evidence="2">NLD-066-U95</strain>
    </source>
</reference>
<evidence type="ECO:0000259" key="1">
    <source>
        <dbReference type="Pfam" id="PF15919"/>
    </source>
</evidence>
<sequence>MKKSYPALFYFDKEFDGYFISFPDLNDGATQGESISDALYMASEYLGIVLGDALESNKKIPQPSNINDLSLVENYPYKEDINWQDDYDMEKSFISMVVTDVSEYLNLDELVDVTVSIPVWAESLAEGDGFDLSKLLTEAISNKHSNI</sequence>
<evidence type="ECO:0000313" key="3">
    <source>
        <dbReference type="EMBL" id="QPS01532.1"/>
    </source>
</evidence>
<dbReference type="OrthoDB" id="5419659at2"/>
<organism evidence="3 4">
    <name type="scientific">Aerococcus urinae</name>
    <dbReference type="NCBI Taxonomy" id="1376"/>
    <lineage>
        <taxon>Bacteria</taxon>
        <taxon>Bacillati</taxon>
        <taxon>Bacillota</taxon>
        <taxon>Bacilli</taxon>
        <taxon>Lactobacillales</taxon>
        <taxon>Aerococcaceae</taxon>
        <taxon>Aerococcus</taxon>
    </lineage>
</organism>
<keyword evidence="5" id="KW-1185">Reference proteome</keyword>
<reference evidence="3 4" key="1">
    <citation type="submission" date="2020-12" db="EMBL/GenBank/DDBJ databases">
        <title>FDA dAtabase for Regulatory Grade micrObial Sequences (FDA-ARGOS): Supporting development and validation of Infectious Disease Dx tests.</title>
        <authorList>
            <person name="Sproer C."/>
            <person name="Gronow S."/>
            <person name="Severitt S."/>
            <person name="Schroder I."/>
            <person name="Tallon L."/>
            <person name="Sadzewicz L."/>
            <person name="Zhao X."/>
            <person name="Boylan J."/>
            <person name="Ott S."/>
            <person name="Bowen H."/>
            <person name="Vavikolanu K."/>
            <person name="Mehta A."/>
            <person name="Aluvathingal J."/>
            <person name="Nadendla S."/>
            <person name="Lowell S."/>
            <person name="Myers T."/>
            <person name="Yan Y."/>
            <person name="Sichtig H."/>
        </authorList>
    </citation>
    <scope>NUCLEOTIDE SEQUENCE [LARGE SCALE GENOMIC DNA]</scope>
    <source>
        <strain evidence="3 4">FDAARGOS_911</strain>
    </source>
</reference>
<dbReference type="Proteomes" id="UP000594771">
    <property type="component" value="Chromosome"/>
</dbReference>
<accession>A0A0X8FD66</accession>
<evidence type="ECO:0000313" key="2">
    <source>
        <dbReference type="EMBL" id="MCY3053240.1"/>
    </source>
</evidence>
<feature type="domain" description="HicB-like antitoxin of toxin-antitoxin system" evidence="1">
    <location>
        <begin position="5"/>
        <end position="81"/>
    </location>
</feature>
<dbReference type="EMBL" id="CP065662">
    <property type="protein sequence ID" value="QPS01532.1"/>
    <property type="molecule type" value="Genomic_DNA"/>
</dbReference>
<dbReference type="InterPro" id="IPR035069">
    <property type="entry name" value="TTHA1013/TTHA0281-like"/>
</dbReference>
<dbReference type="GeneID" id="35767126"/>
<gene>
    <name evidence="3" type="ORF">I6G68_00155</name>
    <name evidence="2" type="ORF">ODY43_04470</name>
</gene>
<dbReference type="Gene3D" id="3.30.160.250">
    <property type="match status" value="1"/>
</dbReference>